<gene>
    <name evidence="2" type="ORF">YM304_35960</name>
</gene>
<sequence>MLLRAESAESASLPFDADHQGSNMIIITATLSFETEADRDNAVALTADVQKATRDDEPGCLAYCFAADPAAPTHVQVYELWTDPENLRAHFDHPNYAKMVDVLRNCGGFVHSENRLYAAEDRGPVYDHNGFRFDAVADTGD</sequence>
<organism evidence="2 3">
    <name type="scientific">Ilumatobacter coccineus (strain NBRC 103263 / KCTC 29153 / YM16-304)</name>
    <dbReference type="NCBI Taxonomy" id="1313172"/>
    <lineage>
        <taxon>Bacteria</taxon>
        <taxon>Bacillati</taxon>
        <taxon>Actinomycetota</taxon>
        <taxon>Acidimicrobiia</taxon>
        <taxon>Acidimicrobiales</taxon>
        <taxon>Ilumatobacteraceae</taxon>
        <taxon>Ilumatobacter</taxon>
    </lineage>
</organism>
<reference evidence="2 3" key="1">
    <citation type="journal article" date="2013" name="Int. J. Syst. Evol. Microbiol.">
        <title>Ilumatobacter nonamiense sp. nov. and Ilumatobacter coccineum sp. nov., isolated from seashore sand.</title>
        <authorList>
            <person name="Matsumoto A."/>
            <person name="Kasai H."/>
            <person name="Matsuo Y."/>
            <person name="Shizuri Y."/>
            <person name="Ichikawa N."/>
            <person name="Fujita N."/>
            <person name="Omura S."/>
            <person name="Takahashi Y."/>
        </authorList>
    </citation>
    <scope>NUCLEOTIDE SEQUENCE [LARGE SCALE GENOMIC DNA]</scope>
    <source>
        <strain evidence="3">NBRC 103263 / KCTC 29153 / YM16-304</strain>
    </source>
</reference>
<evidence type="ECO:0000313" key="3">
    <source>
        <dbReference type="Proteomes" id="UP000011863"/>
    </source>
</evidence>
<feature type="domain" description="ABM" evidence="1">
    <location>
        <begin position="25"/>
        <end position="116"/>
    </location>
</feature>
<accession>A0A6C7EC03</accession>
<proteinExistence type="predicted"/>
<name>A0A6C7EC03_ILUCY</name>
<dbReference type="Proteomes" id="UP000011863">
    <property type="component" value="Chromosome"/>
</dbReference>
<protein>
    <recommendedName>
        <fullName evidence="1">ABM domain-containing protein</fullName>
    </recommendedName>
</protein>
<evidence type="ECO:0000259" key="1">
    <source>
        <dbReference type="PROSITE" id="PS51725"/>
    </source>
</evidence>
<dbReference type="Gene3D" id="3.30.70.100">
    <property type="match status" value="1"/>
</dbReference>
<dbReference type="InterPro" id="IPR011008">
    <property type="entry name" value="Dimeric_a/b-barrel"/>
</dbReference>
<dbReference type="Pfam" id="PF03992">
    <property type="entry name" value="ABM"/>
    <property type="match status" value="1"/>
</dbReference>
<dbReference type="SUPFAM" id="SSF54909">
    <property type="entry name" value="Dimeric alpha+beta barrel"/>
    <property type="match status" value="1"/>
</dbReference>
<dbReference type="InterPro" id="IPR007138">
    <property type="entry name" value="ABM_dom"/>
</dbReference>
<dbReference type="EMBL" id="AP012057">
    <property type="protein sequence ID" value="BAN03910.1"/>
    <property type="molecule type" value="Genomic_DNA"/>
</dbReference>
<dbReference type="KEGG" id="aym:YM304_35960"/>
<evidence type="ECO:0000313" key="2">
    <source>
        <dbReference type="EMBL" id="BAN03910.1"/>
    </source>
</evidence>
<dbReference type="AlphaFoldDB" id="A0A6C7EC03"/>
<keyword evidence="3" id="KW-1185">Reference proteome</keyword>
<dbReference type="PROSITE" id="PS51725">
    <property type="entry name" value="ABM"/>
    <property type="match status" value="1"/>
</dbReference>